<dbReference type="NCBIfam" id="TIGR00821">
    <property type="entry name" value="EII-GUT"/>
    <property type="match status" value="1"/>
</dbReference>
<proteinExistence type="predicted"/>
<sequence>MDLAVKLAEGFTGIFQAGGENLMGLVTGILPTLLVLLTFVNALIAIIGEQRVTHFSQKMTKFRILRYTLLPVMSLFFLTNPMCYTMGRFLDEKEKPAFIDACFSFAHPITGIFPHGNAGELFVWTGISSGITALGYSISPLAIRYFLAGIIIIFIRGMVTEFLTRMIMAKSETKKEVV</sequence>
<evidence type="ECO:0000313" key="2">
    <source>
        <dbReference type="EMBL" id="MEO1768463.1"/>
    </source>
</evidence>
<accession>A0ABV0EL68</accession>
<dbReference type="PANTHER" id="PTHR40399">
    <property type="entry name" value="PTS SYSTEM GLUCITOL/SORBITOL-SPECIFIC EIIC COMPONENT"/>
    <property type="match status" value="1"/>
</dbReference>
<dbReference type="PROSITE" id="PS51107">
    <property type="entry name" value="PTS_EIIC_TYPE_5"/>
    <property type="match status" value="1"/>
</dbReference>
<dbReference type="Proteomes" id="UP000664357">
    <property type="component" value="Unassembled WGS sequence"/>
</dbReference>
<protein>
    <submittedName>
        <fullName evidence="2">PTS system, glucitol/sorbitol-specific IIC component</fullName>
    </submittedName>
</protein>
<organism evidence="2 3">
    <name type="scientific">Candidatus Enterococcus ferrettii</name>
    <dbReference type="NCBI Taxonomy" id="2815324"/>
    <lineage>
        <taxon>Bacteria</taxon>
        <taxon>Bacillati</taxon>
        <taxon>Bacillota</taxon>
        <taxon>Bacilli</taxon>
        <taxon>Lactobacillales</taxon>
        <taxon>Enterococcaceae</taxon>
        <taxon>Enterococcus</taxon>
    </lineage>
</organism>
<keyword evidence="1" id="KW-1133">Transmembrane helix</keyword>
<dbReference type="EMBL" id="JAFREL020000001">
    <property type="protein sequence ID" value="MEO1768463.1"/>
    <property type="molecule type" value="Genomic_DNA"/>
</dbReference>
<feature type="transmembrane region" description="Helical" evidence="1">
    <location>
        <begin position="142"/>
        <end position="164"/>
    </location>
</feature>
<dbReference type="PIRSF" id="PIRSF038321">
    <property type="entry name" value="PTS_glc_srb_IIC"/>
    <property type="match status" value="1"/>
</dbReference>
<keyword evidence="1" id="KW-0812">Transmembrane</keyword>
<dbReference type="RefSeq" id="WP_207702821.1">
    <property type="nucleotide sequence ID" value="NZ_JAFREL020000001.1"/>
</dbReference>
<evidence type="ECO:0000313" key="3">
    <source>
        <dbReference type="Proteomes" id="UP000664357"/>
    </source>
</evidence>
<keyword evidence="1" id="KW-0472">Membrane</keyword>
<dbReference type="PANTHER" id="PTHR40399:SF1">
    <property type="entry name" value="PTS SYSTEM GLUCITOL_SORBITOL-SPECIFIC EIIC COMPONENT"/>
    <property type="match status" value="1"/>
</dbReference>
<name>A0ABV0EL68_9ENTE</name>
<feature type="transmembrane region" description="Helical" evidence="1">
    <location>
        <begin position="67"/>
        <end position="87"/>
    </location>
</feature>
<reference evidence="2 3" key="1">
    <citation type="submission" date="2021-03" db="EMBL/GenBank/DDBJ databases">
        <authorList>
            <person name="Gilmore M.S."/>
            <person name="Schwartzman J."/>
            <person name="Van Tyne D."/>
            <person name="Martin M."/>
            <person name="Earl A.M."/>
            <person name="Manson A.L."/>
            <person name="Straub T."/>
            <person name="Salamzade R."/>
            <person name="Saavedra J."/>
            <person name="Lebreton F."/>
            <person name="Prichula J."/>
            <person name="Schaufler K."/>
            <person name="Gaca A."/>
            <person name="Sgardioli B."/>
            <person name="Wagenaar J."/>
            <person name="Strong T."/>
        </authorList>
    </citation>
    <scope>NUCLEOTIDE SEQUENCE [LARGE SCALE GENOMIC DNA]</scope>
    <source>
        <strain evidence="2 3">665A</strain>
    </source>
</reference>
<dbReference type="Pfam" id="PF03608">
    <property type="entry name" value="EII-GUT"/>
    <property type="match status" value="1"/>
</dbReference>
<reference evidence="2 3" key="2">
    <citation type="submission" date="2024-02" db="EMBL/GenBank/DDBJ databases">
        <title>The Genome Sequence of Enterococcus sp. DIV0159.</title>
        <authorList>
            <person name="Earl A."/>
            <person name="Manson A."/>
            <person name="Gilmore M."/>
            <person name="Sanders J."/>
            <person name="Shea T."/>
            <person name="Howe W."/>
            <person name="Livny J."/>
            <person name="Cuomo C."/>
            <person name="Neafsey D."/>
            <person name="Birren B."/>
        </authorList>
    </citation>
    <scope>NUCLEOTIDE SEQUENCE [LARGE SCALE GENOMIC DNA]</scope>
    <source>
        <strain evidence="2 3">665A</strain>
    </source>
</reference>
<gene>
    <name evidence="2" type="ORF">JZO67_000374</name>
</gene>
<dbReference type="InterPro" id="IPR004699">
    <property type="entry name" value="PTS_IID_sorb"/>
</dbReference>
<keyword evidence="3" id="KW-1185">Reference proteome</keyword>
<comment type="caution">
    <text evidence="2">The sequence shown here is derived from an EMBL/GenBank/DDBJ whole genome shotgun (WGS) entry which is preliminary data.</text>
</comment>
<evidence type="ECO:0000256" key="1">
    <source>
        <dbReference type="SAM" id="Phobius"/>
    </source>
</evidence>
<feature type="transmembrane region" description="Helical" evidence="1">
    <location>
        <begin position="22"/>
        <end position="47"/>
    </location>
</feature>